<dbReference type="EMBL" id="RWHU01000009">
    <property type="protein sequence ID" value="RSK64520.1"/>
    <property type="molecule type" value="Genomic_DNA"/>
</dbReference>
<feature type="domain" description="Pilus assembly protein C-terminal" evidence="2">
    <location>
        <begin position="708"/>
        <end position="800"/>
    </location>
</feature>
<reference evidence="4 5" key="1">
    <citation type="submission" date="2018-12" db="EMBL/GenBank/DDBJ databases">
        <title>The Genome Submission of two Enterobacter spp. strains.</title>
        <authorList>
            <person name="Wu W."/>
            <person name="Wei L."/>
            <person name="Feng Y."/>
            <person name="Zong Z."/>
        </authorList>
    </citation>
    <scope>NUCLEOTIDE SEQUENCE [LARGE SCALE GENOMIC DNA]</scope>
    <source>
        <strain evidence="4 5">WCHEHu045002</strain>
    </source>
</reference>
<evidence type="ECO:0000256" key="1">
    <source>
        <dbReference type="ARBA" id="ARBA00022729"/>
    </source>
</evidence>
<feature type="domain" description="Pilus assembly protein E-set like" evidence="3">
    <location>
        <begin position="254"/>
        <end position="319"/>
    </location>
</feature>
<dbReference type="InterPro" id="IPR031917">
    <property type="entry name" value="Pilus_assem_C"/>
</dbReference>
<sequence length="817" mass="89551">MVPVRINEYIIPSVFAGALNQGVTVPVFIRYDGQSESSKSKQKIADATLSIKDGSFYVNKIILAELPERTELSGKLKQALTEVSSKSLGGSNKLTINNDAFLVLEPRSFHLEMVVGKDAFEASIIPRSSIMGESSVNNASNILAYTLGSYHNKYENSGSTSSYITLDNTTGVSEHHFNINASIYGLGTENADAQLYRSMYERDFEGRRFAAGMVDTWNLQSIASMSALNSSRIYGVSYGNKSSTKIENETLSLIPITVFLPAAGEVHIYREGRLLSIQNFPMGSYEVDTSRLPFGVYNVDIEILVNGKVQNSRTAQINKASNRYSSAQSDLAWQHFGGMLQYNKSNYRDRRTSSQSETETWIMGGAVSSKKEWLSGVTLKSTLYGFDRNAVNDSEIDVVFNQLVAANQQLLFANDGSWSNISSVSLNAPNGYGSLWATRHTSSVGQRLPMQNSDSFSIGMTANTGNVIPFPGSLTVSRTDNNYTGSSYINADYSQSLLSNRYASVSMRTGIQRYYYNNSDSIRDKYINLDISLPLSTWFSAGLSSENGNMLANAAVRKNFDNSAITQAGASLSKRIKSSDESGYRSDDFSTTGYVSYDTAYNSGTISATQTSDKNRSVSLNSQGSIGWAKDSIALGKNTYTSGVMVNTNFIDAGSMTAQINGKSYPLTGKTNYISLPPYAEYKVELMNDKTSEHSIDIVSGRQSNLVLYPGNIGVINPEVKQLVTVFGRVMKSPGEAFSFVDLHNHIGKTRADERGEFAIDVDKRYPVITLVEPGGGTCEADINLHNARGAIWIGDIQCQMLQRFTSNSTEQRHDKA</sequence>
<accession>A0A3R9PZI0</accession>
<evidence type="ECO:0000259" key="3">
    <source>
        <dbReference type="Pfam" id="PF16967"/>
    </source>
</evidence>
<name>A0A3R9PZI0_9ENTR</name>
<protein>
    <submittedName>
        <fullName evidence="4">Fimbrial biogenesis outer membrane usher protein</fullName>
    </submittedName>
</protein>
<evidence type="ECO:0000259" key="2">
    <source>
        <dbReference type="Pfam" id="PF15976"/>
    </source>
</evidence>
<evidence type="ECO:0000313" key="5">
    <source>
        <dbReference type="Proteomes" id="UP000276389"/>
    </source>
</evidence>
<organism evidence="4 5">
    <name type="scientific">Enterobacter huaxiensis</name>
    <dbReference type="NCBI Taxonomy" id="2494702"/>
    <lineage>
        <taxon>Bacteria</taxon>
        <taxon>Pseudomonadati</taxon>
        <taxon>Pseudomonadota</taxon>
        <taxon>Gammaproteobacteria</taxon>
        <taxon>Enterobacterales</taxon>
        <taxon>Enterobacteriaceae</taxon>
        <taxon>Enterobacter</taxon>
    </lineage>
</organism>
<dbReference type="InterPro" id="IPR032636">
    <property type="entry name" value="Pilus_assem_E-set-like_dom"/>
</dbReference>
<dbReference type="Proteomes" id="UP000276389">
    <property type="component" value="Unassembled WGS sequence"/>
</dbReference>
<gene>
    <name evidence="4" type="ORF">EJE24_19965</name>
</gene>
<keyword evidence="1" id="KW-0732">Signal</keyword>
<dbReference type="Pfam" id="PF15976">
    <property type="entry name" value="CooC_C"/>
    <property type="match status" value="1"/>
</dbReference>
<dbReference type="Pfam" id="PF16967">
    <property type="entry name" value="TcfC"/>
    <property type="match status" value="1"/>
</dbReference>
<proteinExistence type="predicted"/>
<comment type="caution">
    <text evidence="4">The sequence shown here is derived from an EMBL/GenBank/DDBJ whole genome shotgun (WGS) entry which is preliminary data.</text>
</comment>
<evidence type="ECO:0000313" key="4">
    <source>
        <dbReference type="EMBL" id="RSK64520.1"/>
    </source>
</evidence>
<dbReference type="AlphaFoldDB" id="A0A3R9PZI0"/>